<gene>
    <name evidence="6" type="ORF">CBF32_11695</name>
</gene>
<reference evidence="6 7" key="1">
    <citation type="submission" date="2017-05" db="EMBL/GenBank/DDBJ databases">
        <title>Vagococcus spp. assemblies.</title>
        <authorList>
            <person name="Gulvik C.A."/>
        </authorList>
    </citation>
    <scope>NUCLEOTIDE SEQUENCE [LARGE SCALE GENOMIC DNA]</scope>
    <source>
        <strain evidence="6 7">NCFB 2497</strain>
    </source>
</reference>
<organism evidence="6 7">
    <name type="scientific">Vagococcus fluvialis</name>
    <dbReference type="NCBI Taxonomy" id="2738"/>
    <lineage>
        <taxon>Bacteria</taxon>
        <taxon>Bacillati</taxon>
        <taxon>Bacillota</taxon>
        <taxon>Bacilli</taxon>
        <taxon>Lactobacillales</taxon>
        <taxon>Enterococcaceae</taxon>
        <taxon>Vagococcus</taxon>
    </lineage>
</organism>
<evidence type="ECO:0000256" key="2">
    <source>
        <dbReference type="ARBA" id="ARBA00012146"/>
    </source>
</evidence>
<dbReference type="GO" id="GO:0000287">
    <property type="term" value="F:magnesium ion binding"/>
    <property type="evidence" value="ECO:0007669"/>
    <property type="project" value="InterPro"/>
</dbReference>
<dbReference type="InterPro" id="IPR036649">
    <property type="entry name" value="Pyrophosphatase_sf"/>
</dbReference>
<keyword evidence="7" id="KW-1185">Reference proteome</keyword>
<dbReference type="Pfam" id="PF00719">
    <property type="entry name" value="Pyrophosphatase"/>
    <property type="match status" value="1"/>
</dbReference>
<dbReference type="Gene3D" id="3.90.80.10">
    <property type="entry name" value="Inorganic pyrophosphatase"/>
    <property type="match status" value="1"/>
</dbReference>
<evidence type="ECO:0000313" key="6">
    <source>
        <dbReference type="EMBL" id="RST99400.1"/>
    </source>
</evidence>
<evidence type="ECO:0000256" key="5">
    <source>
        <dbReference type="ARBA" id="ARBA00022842"/>
    </source>
</evidence>
<dbReference type="SUPFAM" id="SSF50324">
    <property type="entry name" value="Inorganic pyrophosphatase"/>
    <property type="match status" value="1"/>
</dbReference>
<comment type="cofactor">
    <cofactor evidence="1">
        <name>Mg(2+)</name>
        <dbReference type="ChEBI" id="CHEBI:18420"/>
    </cofactor>
</comment>
<sequence>MEKLNLKMTIDRPIGYIDSFNNIYPINYGFVPGIIGGDGEEQDVYVISKKVNKPLKEFEGELIAIINRKDDVETKWVVSSVGEHYSAEEIMEEVHFIEQYFDSAVELIN</sequence>
<keyword evidence="4" id="KW-0378">Hydrolase</keyword>
<dbReference type="EC" id="3.6.1.1" evidence="2"/>
<evidence type="ECO:0000256" key="3">
    <source>
        <dbReference type="ARBA" id="ARBA00022723"/>
    </source>
</evidence>
<accession>A0A369AMG8</accession>
<evidence type="ECO:0000256" key="4">
    <source>
        <dbReference type="ARBA" id="ARBA00022801"/>
    </source>
</evidence>
<evidence type="ECO:0000256" key="1">
    <source>
        <dbReference type="ARBA" id="ARBA00001946"/>
    </source>
</evidence>
<protein>
    <recommendedName>
        <fullName evidence="2">inorganic diphosphatase</fullName>
        <ecNumber evidence="2">3.6.1.1</ecNumber>
    </recommendedName>
</protein>
<dbReference type="RefSeq" id="WP_114290455.1">
    <property type="nucleotide sequence ID" value="NZ_CP122523.1"/>
</dbReference>
<name>A0A369AMG8_9ENTE</name>
<dbReference type="Proteomes" id="UP000288197">
    <property type="component" value="Unassembled WGS sequence"/>
</dbReference>
<dbReference type="GO" id="GO:0005737">
    <property type="term" value="C:cytoplasm"/>
    <property type="evidence" value="ECO:0007669"/>
    <property type="project" value="InterPro"/>
</dbReference>
<keyword evidence="5" id="KW-0460">Magnesium</keyword>
<dbReference type="GeneID" id="63147440"/>
<keyword evidence="3" id="KW-0479">Metal-binding</keyword>
<evidence type="ECO:0000313" key="7">
    <source>
        <dbReference type="Proteomes" id="UP000288197"/>
    </source>
</evidence>
<comment type="caution">
    <text evidence="6">The sequence shown here is derived from an EMBL/GenBank/DDBJ whole genome shotgun (WGS) entry which is preliminary data.</text>
</comment>
<dbReference type="EMBL" id="NGJX01000015">
    <property type="protein sequence ID" value="RST99400.1"/>
    <property type="molecule type" value="Genomic_DNA"/>
</dbReference>
<dbReference type="AlphaFoldDB" id="A0A369AMG8"/>
<dbReference type="OrthoDB" id="5187599at2"/>
<dbReference type="GO" id="GO:0006796">
    <property type="term" value="P:phosphate-containing compound metabolic process"/>
    <property type="evidence" value="ECO:0007669"/>
    <property type="project" value="InterPro"/>
</dbReference>
<proteinExistence type="predicted"/>
<dbReference type="InterPro" id="IPR008162">
    <property type="entry name" value="Pyrophosphatase"/>
</dbReference>
<dbReference type="GO" id="GO:0004427">
    <property type="term" value="F:inorganic diphosphate phosphatase activity"/>
    <property type="evidence" value="ECO:0007669"/>
    <property type="project" value="UniProtKB-EC"/>
</dbReference>